<feature type="region of interest" description="Disordered" evidence="1">
    <location>
        <begin position="315"/>
        <end position="341"/>
    </location>
</feature>
<feature type="region of interest" description="Disordered" evidence="1">
    <location>
        <begin position="510"/>
        <end position="532"/>
    </location>
</feature>
<name>A0A9P5XLC5_9AGAR</name>
<dbReference type="PANTHER" id="PTHR32428:SF2">
    <property type="entry name" value="TARGET OF RAPAMYCIN COMPLEX 2 SUBUNIT BIT61-RELATED"/>
    <property type="match status" value="1"/>
</dbReference>
<organism evidence="2 3">
    <name type="scientific">Macrolepiota fuliginosa MF-IS2</name>
    <dbReference type="NCBI Taxonomy" id="1400762"/>
    <lineage>
        <taxon>Eukaryota</taxon>
        <taxon>Fungi</taxon>
        <taxon>Dikarya</taxon>
        <taxon>Basidiomycota</taxon>
        <taxon>Agaricomycotina</taxon>
        <taxon>Agaricomycetes</taxon>
        <taxon>Agaricomycetidae</taxon>
        <taxon>Agaricales</taxon>
        <taxon>Agaricineae</taxon>
        <taxon>Agaricaceae</taxon>
        <taxon>Macrolepiota</taxon>
    </lineage>
</organism>
<dbReference type="EMBL" id="MU151088">
    <property type="protein sequence ID" value="KAF9451276.1"/>
    <property type="molecule type" value="Genomic_DNA"/>
</dbReference>
<keyword evidence="3" id="KW-1185">Reference proteome</keyword>
<evidence type="ECO:0000313" key="3">
    <source>
        <dbReference type="Proteomes" id="UP000807342"/>
    </source>
</evidence>
<feature type="compositionally biased region" description="Polar residues" evidence="1">
    <location>
        <begin position="323"/>
        <end position="332"/>
    </location>
</feature>
<dbReference type="PANTHER" id="PTHR32428">
    <property type="entry name" value="TARGET OF RAPAMYCIN COMPLEX 2 SUBUNIT BIT61-RELATED"/>
    <property type="match status" value="1"/>
</dbReference>
<dbReference type="Proteomes" id="UP000807342">
    <property type="component" value="Unassembled WGS sequence"/>
</dbReference>
<comment type="caution">
    <text evidence="2">The sequence shown here is derived from an EMBL/GenBank/DDBJ whole genome shotgun (WGS) entry which is preliminary data.</text>
</comment>
<dbReference type="GO" id="GO:0038203">
    <property type="term" value="P:TORC2 signaling"/>
    <property type="evidence" value="ECO:0007669"/>
    <property type="project" value="TreeGrafter"/>
</dbReference>
<evidence type="ECO:0000313" key="2">
    <source>
        <dbReference type="EMBL" id="KAF9451276.1"/>
    </source>
</evidence>
<feature type="region of interest" description="Disordered" evidence="1">
    <location>
        <begin position="91"/>
        <end position="157"/>
    </location>
</feature>
<proteinExistence type="predicted"/>
<accession>A0A9P5XLC5</accession>
<reference evidence="2" key="1">
    <citation type="submission" date="2020-11" db="EMBL/GenBank/DDBJ databases">
        <authorList>
            <consortium name="DOE Joint Genome Institute"/>
            <person name="Ahrendt S."/>
            <person name="Riley R."/>
            <person name="Andreopoulos W."/>
            <person name="Labutti K."/>
            <person name="Pangilinan J."/>
            <person name="Ruiz-Duenas F.J."/>
            <person name="Barrasa J.M."/>
            <person name="Sanchez-Garcia M."/>
            <person name="Camarero S."/>
            <person name="Miyauchi S."/>
            <person name="Serrano A."/>
            <person name="Linde D."/>
            <person name="Babiker R."/>
            <person name="Drula E."/>
            <person name="Ayuso-Fernandez I."/>
            <person name="Pacheco R."/>
            <person name="Padilla G."/>
            <person name="Ferreira P."/>
            <person name="Barriuso J."/>
            <person name="Kellner H."/>
            <person name="Castanera R."/>
            <person name="Alfaro M."/>
            <person name="Ramirez L."/>
            <person name="Pisabarro A.G."/>
            <person name="Kuo A."/>
            <person name="Tritt A."/>
            <person name="Lipzen A."/>
            <person name="He G."/>
            <person name="Yan M."/>
            <person name="Ng V."/>
            <person name="Cullen D."/>
            <person name="Martin F."/>
            <person name="Rosso M.-N."/>
            <person name="Henrissat B."/>
            <person name="Hibbett D."/>
            <person name="Martinez A.T."/>
            <person name="Grigoriev I.V."/>
        </authorList>
    </citation>
    <scope>NUCLEOTIDE SEQUENCE</scope>
    <source>
        <strain evidence="2">MF-IS2</strain>
    </source>
</reference>
<dbReference type="OrthoDB" id="2290221at2759"/>
<dbReference type="Pfam" id="PF08539">
    <property type="entry name" value="HbrB"/>
    <property type="match status" value="1"/>
</dbReference>
<evidence type="ECO:0000256" key="1">
    <source>
        <dbReference type="SAM" id="MobiDB-lite"/>
    </source>
</evidence>
<dbReference type="GO" id="GO:0031932">
    <property type="term" value="C:TORC2 complex"/>
    <property type="evidence" value="ECO:0007669"/>
    <property type="project" value="TreeGrafter"/>
</dbReference>
<protein>
    <submittedName>
        <fullName evidence="2">HbrB-domain-containing protein</fullName>
    </submittedName>
</protein>
<feature type="region of interest" description="Disordered" evidence="1">
    <location>
        <begin position="446"/>
        <end position="465"/>
    </location>
</feature>
<sequence length="566" mass="61706">MLPAWTASYTPRRSHEQTPPELQQGRASTSDEQWEPRRRTSSDSTPRQAAASTRFLGNANEQDANRNVLGTDGLTTSKRLGFLADKISSSLSGGSSGANLKGSLPSSQLLHPHSHTKADSTSTSPSISPSNSLMNPSSSTINIPKTHTSPSKGSYGRTYDAKLVSREMHRLAPQLSSSSSMSLVPPGSISQVSLATTSSTDPWGALHVHVLPLFNGEPLRIPIEDLNTLVKRHIQTVVTSTPNRALNMLEADAAELIAAGMVTLNAKLMGVHDNKLIARVVETWNFFWDQVLTYVEGVLLPLQTHALLSSLYRTPKSHRAKSPNRQTNAKPSSKSEHSSTHIDVRTIALRSFRDRVIVPLAPRLFEQLRLETISETHHQPRLQQMLLVLASQSENRSNTFSLAPPDPDASPSAAAIDDLLRALRNPRQPDRPGLFKSNAPFPVRAPSFVSGGLPRDRRGRVAHKHRNKPAVLSLGLSDEDDVFGDETPRLGQSYDAEHRRRVELLDSLKSPDVDSHAGPRASGGWGLGAGQADKMVDEDDEDELDQVQLQEKVCIKSLSRIVGIGG</sequence>
<gene>
    <name evidence="2" type="ORF">P691DRAFT_663562</name>
</gene>
<feature type="compositionally biased region" description="Polar residues" evidence="1">
    <location>
        <begin position="142"/>
        <end position="152"/>
    </location>
</feature>
<feature type="region of interest" description="Disordered" evidence="1">
    <location>
        <begin position="1"/>
        <end position="73"/>
    </location>
</feature>
<feature type="compositionally biased region" description="Low complexity" evidence="1">
    <location>
        <begin position="120"/>
        <end position="141"/>
    </location>
</feature>
<dbReference type="InterPro" id="IPR013745">
    <property type="entry name" value="Bit61/PRR5"/>
</dbReference>
<dbReference type="AlphaFoldDB" id="A0A9P5XLC5"/>
<feature type="compositionally biased region" description="Low complexity" evidence="1">
    <location>
        <begin position="91"/>
        <end position="111"/>
    </location>
</feature>